<evidence type="ECO:0000313" key="1">
    <source>
        <dbReference type="EMBL" id="KAK0715401.1"/>
    </source>
</evidence>
<evidence type="ECO:0000313" key="2">
    <source>
        <dbReference type="Proteomes" id="UP001172102"/>
    </source>
</evidence>
<name>A0AA40DW98_9PEZI</name>
<sequence>VISKWYREYILTYKRCQPNVTYFEFRAEELCRECKPKTYPPCENIIKRSNK</sequence>
<feature type="non-terminal residue" evidence="1">
    <location>
        <position position="51"/>
    </location>
</feature>
<keyword evidence="2" id="KW-1185">Reference proteome</keyword>
<gene>
    <name evidence="1" type="ORF">B0H67DRAFT_489250</name>
</gene>
<dbReference type="EMBL" id="JAUKUA010000004">
    <property type="protein sequence ID" value="KAK0715401.1"/>
    <property type="molecule type" value="Genomic_DNA"/>
</dbReference>
<accession>A0AA40DW98</accession>
<reference evidence="1" key="1">
    <citation type="submission" date="2023-06" db="EMBL/GenBank/DDBJ databases">
        <title>Genome-scale phylogeny and comparative genomics of the fungal order Sordariales.</title>
        <authorList>
            <consortium name="Lawrence Berkeley National Laboratory"/>
            <person name="Hensen N."/>
            <person name="Bonometti L."/>
            <person name="Westerberg I."/>
            <person name="Brannstrom I.O."/>
            <person name="Guillou S."/>
            <person name="Cros-Aarteil S."/>
            <person name="Calhoun S."/>
            <person name="Haridas S."/>
            <person name="Kuo A."/>
            <person name="Mondo S."/>
            <person name="Pangilinan J."/>
            <person name="Riley R."/>
            <person name="Labutti K."/>
            <person name="Andreopoulos B."/>
            <person name="Lipzen A."/>
            <person name="Chen C."/>
            <person name="Yanf M."/>
            <person name="Daum C."/>
            <person name="Ng V."/>
            <person name="Clum A."/>
            <person name="Steindorff A."/>
            <person name="Ohm R."/>
            <person name="Martin F."/>
            <person name="Silar P."/>
            <person name="Natvig D."/>
            <person name="Lalanne C."/>
            <person name="Gautier V."/>
            <person name="Ament-Velasquez S.L."/>
            <person name="Kruys A."/>
            <person name="Hutchinson M.I."/>
            <person name="Powell A.J."/>
            <person name="Barry K."/>
            <person name="Miller A.N."/>
            <person name="Grigoriev I.V."/>
            <person name="Debuchy R."/>
            <person name="Gladieux P."/>
            <person name="Thoren M.H."/>
            <person name="Johannesson H."/>
        </authorList>
    </citation>
    <scope>NUCLEOTIDE SEQUENCE</scope>
    <source>
        <strain evidence="1">SMH4607-1</strain>
    </source>
</reference>
<comment type="caution">
    <text evidence="1">The sequence shown here is derived from an EMBL/GenBank/DDBJ whole genome shotgun (WGS) entry which is preliminary data.</text>
</comment>
<organism evidence="1 2">
    <name type="scientific">Lasiosphaeris hirsuta</name>
    <dbReference type="NCBI Taxonomy" id="260670"/>
    <lineage>
        <taxon>Eukaryota</taxon>
        <taxon>Fungi</taxon>
        <taxon>Dikarya</taxon>
        <taxon>Ascomycota</taxon>
        <taxon>Pezizomycotina</taxon>
        <taxon>Sordariomycetes</taxon>
        <taxon>Sordariomycetidae</taxon>
        <taxon>Sordariales</taxon>
        <taxon>Lasiosphaeriaceae</taxon>
        <taxon>Lasiosphaeris</taxon>
    </lineage>
</organism>
<dbReference type="AlphaFoldDB" id="A0AA40DW98"/>
<proteinExistence type="predicted"/>
<protein>
    <submittedName>
        <fullName evidence="1">Uncharacterized protein</fullName>
    </submittedName>
</protein>
<dbReference type="Proteomes" id="UP001172102">
    <property type="component" value="Unassembled WGS sequence"/>
</dbReference>